<dbReference type="Proteomes" id="UP000070328">
    <property type="component" value="Unassembled WGS sequence"/>
</dbReference>
<feature type="region of interest" description="Disordered" evidence="1">
    <location>
        <begin position="507"/>
        <end position="553"/>
    </location>
</feature>
<feature type="compositionally biased region" description="Polar residues" evidence="1">
    <location>
        <begin position="232"/>
        <end position="250"/>
    </location>
</feature>
<evidence type="ECO:0008006" key="4">
    <source>
        <dbReference type="Google" id="ProtNLM"/>
    </source>
</evidence>
<evidence type="ECO:0000256" key="1">
    <source>
        <dbReference type="SAM" id="MobiDB-lite"/>
    </source>
</evidence>
<organism evidence="2 3">
    <name type="scientific">Colletotrichum simmondsii</name>
    <dbReference type="NCBI Taxonomy" id="703756"/>
    <lineage>
        <taxon>Eukaryota</taxon>
        <taxon>Fungi</taxon>
        <taxon>Dikarya</taxon>
        <taxon>Ascomycota</taxon>
        <taxon>Pezizomycotina</taxon>
        <taxon>Sordariomycetes</taxon>
        <taxon>Hypocreomycetidae</taxon>
        <taxon>Glomerellales</taxon>
        <taxon>Glomerellaceae</taxon>
        <taxon>Colletotrichum</taxon>
        <taxon>Colletotrichum acutatum species complex</taxon>
    </lineage>
</organism>
<proteinExistence type="predicted"/>
<sequence>MVSNEPPGNQNKVQPGMSEIPKSAGGLRPEHDTVSNTNGGFPIQNNPPIQPSVLREATALEPSLYMLPKSKPEFVTPFLGVKSAREHSETLWKTPGVDRYTDGIRIAVSTSKPQPRRTREADAMRNIHHRELTLEELEQIELDEEEAVEKDLREKELREKGTYSRTYNGYDKLTSRHAGQENFGRDEFSDQSAQADVGYGQCNSRSQGDSDGQEGRGVFSRDEGGRGDCPQRNETNQQSGSYQGNVQGSQGDRGGGTSRVDERVLDTGDETPRSEPPFYHKVPLTAQERDNIKTATTLVSLLRLHCDKAQCANCGHHGHRLIDCGFPDLNGNLSGCWLCNDKDHDWCECEHPLKRTLTWAQIYDACVGGRGGKPGFCLPFPIIEMVDKMRQQPHHNSLFRLQGPFPLTSKFVKKMLKGSVKDANNRAIKIWETYDYVSGEGPYADKRRVLISDPTTDTFEMLDASRDDHELEFSAPKSWMDPGGYFETDLEDSSATYGMYGPQNASLASAGGASTASGIERAVGTKRKTLSRGGSVQDNADSMEPAAKQARWE</sequence>
<feature type="compositionally biased region" description="Polar residues" evidence="1">
    <location>
        <begin position="201"/>
        <end position="210"/>
    </location>
</feature>
<feature type="compositionally biased region" description="Polar residues" evidence="1">
    <location>
        <begin position="1"/>
        <end position="13"/>
    </location>
</feature>
<gene>
    <name evidence="2" type="ORF">CSIM01_10478</name>
</gene>
<accession>A0A135SQG2</accession>
<comment type="caution">
    <text evidence="2">The sequence shown here is derived from an EMBL/GenBank/DDBJ whole genome shotgun (WGS) entry which is preliminary data.</text>
</comment>
<feature type="compositionally biased region" description="Low complexity" evidence="1">
    <location>
        <begin position="507"/>
        <end position="518"/>
    </location>
</feature>
<evidence type="ECO:0000313" key="3">
    <source>
        <dbReference type="Proteomes" id="UP000070328"/>
    </source>
</evidence>
<protein>
    <recommendedName>
        <fullName evidence="4">CCHC-type domain-containing protein</fullName>
    </recommendedName>
</protein>
<feature type="compositionally biased region" description="Polar residues" evidence="1">
    <location>
        <begin position="34"/>
        <end position="47"/>
    </location>
</feature>
<feature type="compositionally biased region" description="Basic and acidic residues" evidence="1">
    <location>
        <begin position="259"/>
        <end position="273"/>
    </location>
</feature>
<dbReference type="AlphaFoldDB" id="A0A135SQG2"/>
<name>A0A135SQG2_9PEZI</name>
<feature type="compositionally biased region" description="Basic and acidic residues" evidence="1">
    <location>
        <begin position="152"/>
        <end position="162"/>
    </location>
</feature>
<dbReference type="EMBL" id="JFBX01000470">
    <property type="protein sequence ID" value="KXH38163.1"/>
    <property type="molecule type" value="Genomic_DNA"/>
</dbReference>
<keyword evidence="3" id="KW-1185">Reference proteome</keyword>
<feature type="region of interest" description="Disordered" evidence="1">
    <location>
        <begin position="152"/>
        <end position="279"/>
    </location>
</feature>
<feature type="compositionally biased region" description="Basic and acidic residues" evidence="1">
    <location>
        <begin position="219"/>
        <end position="231"/>
    </location>
</feature>
<reference evidence="2 3" key="1">
    <citation type="submission" date="2014-02" db="EMBL/GenBank/DDBJ databases">
        <title>The genome sequence of Colletotrichum simmondsii CBS122122.</title>
        <authorList>
            <person name="Baroncelli R."/>
            <person name="Thon M.R."/>
        </authorList>
    </citation>
    <scope>NUCLEOTIDE SEQUENCE [LARGE SCALE GENOMIC DNA]</scope>
    <source>
        <strain evidence="2 3">CBS122122</strain>
    </source>
</reference>
<feature type="region of interest" description="Disordered" evidence="1">
    <location>
        <begin position="1"/>
        <end position="50"/>
    </location>
</feature>
<evidence type="ECO:0000313" key="2">
    <source>
        <dbReference type="EMBL" id="KXH38163.1"/>
    </source>
</evidence>